<dbReference type="Gene3D" id="2.40.70.10">
    <property type="entry name" value="Acid Proteases"/>
    <property type="match status" value="2"/>
</dbReference>
<dbReference type="InterPro" id="IPR033121">
    <property type="entry name" value="PEPTIDASE_A1"/>
</dbReference>
<dbReference type="PROSITE" id="PS51767">
    <property type="entry name" value="PEPTIDASE_A1"/>
    <property type="match status" value="1"/>
</dbReference>
<dbReference type="STRING" id="13735.ENSPSIP00000008355"/>
<dbReference type="InterPro" id="IPR011993">
    <property type="entry name" value="PH-like_dom_sf"/>
</dbReference>
<dbReference type="GeneTree" id="ENSGT00940000159495"/>
<dbReference type="Pfam" id="PF07966">
    <property type="entry name" value="A1_Propeptide"/>
    <property type="match status" value="1"/>
</dbReference>
<evidence type="ECO:0000259" key="11">
    <source>
        <dbReference type="PROSITE" id="PS51064"/>
    </source>
</evidence>
<dbReference type="Ensembl" id="ENSPSIT00000008398.1">
    <property type="protein sequence ID" value="ENSPSIP00000008355.1"/>
    <property type="gene ID" value="ENSPSIG00000007659.1"/>
</dbReference>
<dbReference type="InterPro" id="IPR001969">
    <property type="entry name" value="Aspartic_peptidase_AS"/>
</dbReference>
<evidence type="ECO:0000256" key="9">
    <source>
        <dbReference type="RuleBase" id="RU000454"/>
    </source>
</evidence>
<dbReference type="InterPro" id="IPR038742">
    <property type="entry name" value="FRS2_PTB"/>
</dbReference>
<evidence type="ECO:0000256" key="10">
    <source>
        <dbReference type="SAM" id="MobiDB-lite"/>
    </source>
</evidence>
<dbReference type="InterPro" id="IPR001461">
    <property type="entry name" value="Aspartic_peptidase_A1"/>
</dbReference>
<feature type="region of interest" description="Disordered" evidence="10">
    <location>
        <begin position="477"/>
        <end position="496"/>
    </location>
</feature>
<dbReference type="GO" id="GO:0004190">
    <property type="term" value="F:aspartic-type endopeptidase activity"/>
    <property type="evidence" value="ECO:0007669"/>
    <property type="project" value="UniProtKB-KW"/>
</dbReference>
<dbReference type="SMART" id="SM00310">
    <property type="entry name" value="PTBI"/>
    <property type="match status" value="1"/>
</dbReference>
<dbReference type="SMART" id="SM01244">
    <property type="entry name" value="IRS"/>
    <property type="match status" value="1"/>
</dbReference>
<dbReference type="Proteomes" id="UP000007267">
    <property type="component" value="Unassembled WGS sequence"/>
</dbReference>
<dbReference type="GO" id="GO:0005886">
    <property type="term" value="C:plasma membrane"/>
    <property type="evidence" value="ECO:0007669"/>
    <property type="project" value="UniProtKB-ARBA"/>
</dbReference>
<dbReference type="HOGENOM" id="CLU_022374_0_0_1"/>
<dbReference type="Gene3D" id="2.30.29.30">
    <property type="entry name" value="Pleckstrin-homology domain (PH domain)/Phosphotyrosine-binding domain (PTB)"/>
    <property type="match status" value="1"/>
</dbReference>
<keyword evidence="4" id="KW-0519">Myristate</keyword>
<evidence type="ECO:0000313" key="13">
    <source>
        <dbReference type="Ensembl" id="ENSPSIP00000008355.1"/>
    </source>
</evidence>
<feature type="disulfide bond" evidence="8">
    <location>
        <begin position="585"/>
        <end position="590"/>
    </location>
</feature>
<feature type="domain" description="Peptidase A1" evidence="12">
    <location>
        <begin position="554"/>
        <end position="738"/>
    </location>
</feature>
<comment type="subcellular location">
    <subcellularLocation>
        <location evidence="1">Membrane</location>
    </subcellularLocation>
</comment>
<feature type="domain" description="IRS-type PTB" evidence="11">
    <location>
        <begin position="13"/>
        <end position="115"/>
    </location>
</feature>
<feature type="region of interest" description="Disordered" evidence="10">
    <location>
        <begin position="352"/>
        <end position="375"/>
    </location>
</feature>
<keyword evidence="9" id="KW-0064">Aspartyl protease</keyword>
<reference evidence="14" key="2">
    <citation type="journal article" date="2013" name="Nat. Genet.">
        <title>The draft genomes of soft-shell turtle and green sea turtle yield insights into the development and evolution of the turtle-specific body plan.</title>
        <authorList>
            <person name="Wang Z."/>
            <person name="Pascual-Anaya J."/>
            <person name="Zadissa A."/>
            <person name="Li W."/>
            <person name="Niimura Y."/>
            <person name="Huang Z."/>
            <person name="Li C."/>
            <person name="White S."/>
            <person name="Xiong Z."/>
            <person name="Fang D."/>
            <person name="Wang B."/>
            <person name="Ming Y."/>
            <person name="Chen Y."/>
            <person name="Zheng Y."/>
            <person name="Kuraku S."/>
            <person name="Pignatelli M."/>
            <person name="Herrero J."/>
            <person name="Beal K."/>
            <person name="Nozawa M."/>
            <person name="Li Q."/>
            <person name="Wang J."/>
            <person name="Zhang H."/>
            <person name="Yu L."/>
            <person name="Shigenobu S."/>
            <person name="Wang J."/>
            <person name="Liu J."/>
            <person name="Flicek P."/>
            <person name="Searle S."/>
            <person name="Wang J."/>
            <person name="Kuratani S."/>
            <person name="Yin Y."/>
            <person name="Aken B."/>
            <person name="Zhang G."/>
            <person name="Irie N."/>
        </authorList>
    </citation>
    <scope>NUCLEOTIDE SEQUENCE [LARGE SCALE GENOMIC DNA]</scope>
    <source>
        <strain evidence="14">Daiwa-1</strain>
    </source>
</reference>
<evidence type="ECO:0000256" key="8">
    <source>
        <dbReference type="PIRSR" id="PIRSR601461-2"/>
    </source>
</evidence>
<keyword evidence="14" id="KW-1185">Reference proteome</keyword>
<dbReference type="EMBL" id="AGCU01135418">
    <property type="status" value="NOT_ANNOTATED_CDS"/>
    <property type="molecule type" value="Genomic_DNA"/>
</dbReference>
<evidence type="ECO:0000256" key="2">
    <source>
        <dbReference type="ARBA" id="ARBA00007447"/>
    </source>
</evidence>
<dbReference type="InterPro" id="IPR012848">
    <property type="entry name" value="Aspartic_peptidase_N"/>
</dbReference>
<evidence type="ECO:0000256" key="4">
    <source>
        <dbReference type="ARBA" id="ARBA00022707"/>
    </source>
</evidence>
<evidence type="ECO:0000256" key="1">
    <source>
        <dbReference type="ARBA" id="ARBA00004370"/>
    </source>
</evidence>
<accession>K7FJZ5</accession>
<sequence>MGSCYSCLCGDSLPDNHPTKFKVTNVDDEGNELGCGIMELTQMELILHTHKRDAVRWPYLCLRRYGYDSNLFSFESGRRCQTGQGIFAFKCSRAEEIFNLLQDLMQCNSINVVEEPVVITRGSHSTELELPRTPQTPNTLAYTVPGFPNGFHSFPGEIPTYSTARHPSMNSLRHSSIGEDSTHALIGADEQSHTYVNTTSGEEEVRGRHCMHSLPEVHPPFLHGNHSCSLEGRNPQVFLQPGEVKFVLGPAPVHRHMVKRDSSCPYHRECGGHVCAPTNNNECKDECPVPRCVYENVNGLLPAGGVSLRRGGRLKLTREELGLNSCTHRRMPLLHYENLPSLPPVWECQPLRQDEDNEDSGDALTPSPNGYPELDEEDPLQNYMNSESTMLHSSLRRDDFLQHRHNCTPSVFSFDFRRPCPEQQRQLNYIQVELEADPHKGCQSLQVPCAPLPASHPARRTDSYAVIDLKKTAAMSSLQRALPRDDGTSRKTRHNSTDLPLVPLKRFKSMREVMKEKGVLKDYLKNHKYDPASKYFTNFAVAYEPLDNYMDMSYYGEISIGTPPQNFLVLFDTGSSNLWVPSVYCQSQSCTSHTMFNPSASSTYTSNGQTFSLQYGSGSLTGIFGYDTVTIEDVSITKQEFGLSETEPGTNFLYAQFDGILGLGFPAISSGGATTVMQGLMQENLISAPLFSFYLSGQEGTQDGGELVFGGTDSNLYTGQIVWTPVTQDAYWQIGIQG</sequence>
<evidence type="ECO:0000313" key="14">
    <source>
        <dbReference type="Proteomes" id="UP000007267"/>
    </source>
</evidence>
<keyword evidence="9" id="KW-0378">Hydrolase</keyword>
<reference evidence="14" key="1">
    <citation type="submission" date="2011-10" db="EMBL/GenBank/DDBJ databases">
        <authorList>
            <consortium name="Soft-shell Turtle Genome Consortium"/>
        </authorList>
    </citation>
    <scope>NUCLEOTIDE SEQUENCE [LARGE SCALE GENOMIC DNA]</scope>
    <source>
        <strain evidence="14">Daiwa-1</strain>
    </source>
</reference>
<keyword evidence="6 8" id="KW-1015">Disulfide bond</keyword>
<dbReference type="Gene3D" id="6.10.140.60">
    <property type="match status" value="1"/>
</dbReference>
<dbReference type="eggNOG" id="KOG4047">
    <property type="taxonomic scope" value="Eukaryota"/>
</dbReference>
<dbReference type="FunFam" id="2.40.70.10:FF:000004">
    <property type="entry name" value="Pepsin A"/>
    <property type="match status" value="1"/>
</dbReference>
<evidence type="ECO:0000256" key="7">
    <source>
        <dbReference type="ARBA" id="ARBA00023288"/>
    </source>
</evidence>
<evidence type="ECO:0000259" key="12">
    <source>
        <dbReference type="PROSITE" id="PS51767"/>
    </source>
</evidence>
<dbReference type="Pfam" id="PF00026">
    <property type="entry name" value="Asp"/>
    <property type="match status" value="1"/>
</dbReference>
<evidence type="ECO:0000256" key="5">
    <source>
        <dbReference type="ARBA" id="ARBA00023136"/>
    </source>
</evidence>
<dbReference type="GO" id="GO:0006508">
    <property type="term" value="P:proteolysis"/>
    <property type="evidence" value="ECO:0007669"/>
    <property type="project" value="UniProtKB-KW"/>
</dbReference>
<protein>
    <submittedName>
        <fullName evidence="13">Fibroblast growth factor receptor substrate 3</fullName>
    </submittedName>
</protein>
<dbReference type="PROSITE" id="PS00141">
    <property type="entry name" value="ASP_PROTEASE"/>
    <property type="match status" value="1"/>
</dbReference>
<dbReference type="PANTHER" id="PTHR47966:SF66">
    <property type="entry name" value="PEPSINOGEN C"/>
    <property type="match status" value="1"/>
</dbReference>
<gene>
    <name evidence="13" type="primary">FRS3</name>
</gene>
<reference evidence="13" key="4">
    <citation type="submission" date="2025-09" db="UniProtKB">
        <authorList>
            <consortium name="Ensembl"/>
        </authorList>
    </citation>
    <scope>IDENTIFICATION</scope>
</reference>
<proteinExistence type="inferred from homology"/>
<keyword evidence="5" id="KW-0472">Membrane</keyword>
<organism evidence="13 14">
    <name type="scientific">Pelodiscus sinensis</name>
    <name type="common">Chinese softshell turtle</name>
    <name type="synonym">Trionyx sinensis</name>
    <dbReference type="NCBI Taxonomy" id="13735"/>
    <lineage>
        <taxon>Eukaryota</taxon>
        <taxon>Metazoa</taxon>
        <taxon>Chordata</taxon>
        <taxon>Craniata</taxon>
        <taxon>Vertebrata</taxon>
        <taxon>Euteleostomi</taxon>
        <taxon>Archelosauria</taxon>
        <taxon>Testudinata</taxon>
        <taxon>Testudines</taxon>
        <taxon>Cryptodira</taxon>
        <taxon>Trionychia</taxon>
        <taxon>Trionychidae</taxon>
        <taxon>Pelodiscus</taxon>
    </lineage>
</organism>
<dbReference type="SUPFAM" id="SSF50630">
    <property type="entry name" value="Acid proteases"/>
    <property type="match status" value="1"/>
</dbReference>
<dbReference type="InterPro" id="IPR002404">
    <property type="entry name" value="IRS_PTB"/>
</dbReference>
<name>K7FJZ5_PELSI</name>
<evidence type="ECO:0000256" key="6">
    <source>
        <dbReference type="ARBA" id="ARBA00023157"/>
    </source>
</evidence>
<dbReference type="PANTHER" id="PTHR47966">
    <property type="entry name" value="BETA-SITE APP-CLEAVING ENZYME, ISOFORM A-RELATED"/>
    <property type="match status" value="1"/>
</dbReference>
<keyword evidence="3" id="KW-0597">Phosphoprotein</keyword>
<reference evidence="13" key="3">
    <citation type="submission" date="2025-08" db="UniProtKB">
        <authorList>
            <consortium name="Ensembl"/>
        </authorList>
    </citation>
    <scope>IDENTIFICATION</scope>
</reference>
<dbReference type="eggNOG" id="KOG1339">
    <property type="taxonomic scope" value="Eukaryota"/>
</dbReference>
<keyword evidence="9" id="KW-0645">Protease</keyword>
<dbReference type="PROSITE" id="PS51064">
    <property type="entry name" value="IRS_PTB"/>
    <property type="match status" value="1"/>
</dbReference>
<dbReference type="Pfam" id="PF02174">
    <property type="entry name" value="IRS"/>
    <property type="match status" value="1"/>
</dbReference>
<dbReference type="FunFam" id="2.30.29.30:FF:000169">
    <property type="entry name" value="Fibroblast growth factor receptor substrate 2"/>
    <property type="match status" value="1"/>
</dbReference>
<comment type="similarity">
    <text evidence="2 9">Belongs to the peptidase A1 family.</text>
</comment>
<dbReference type="PRINTS" id="PR00792">
    <property type="entry name" value="PEPSIN"/>
</dbReference>
<keyword evidence="7" id="KW-0449">Lipoprotein</keyword>
<dbReference type="CDD" id="cd01202">
    <property type="entry name" value="PTB_FRS2"/>
    <property type="match status" value="1"/>
</dbReference>
<dbReference type="InterPro" id="IPR021109">
    <property type="entry name" value="Peptidase_aspartic_dom_sf"/>
</dbReference>
<dbReference type="SUPFAM" id="SSF50729">
    <property type="entry name" value="PH domain-like"/>
    <property type="match status" value="1"/>
</dbReference>
<dbReference type="AlphaFoldDB" id="K7FJZ5"/>
<evidence type="ECO:0000256" key="3">
    <source>
        <dbReference type="ARBA" id="ARBA00022553"/>
    </source>
</evidence>
<dbReference type="OMA" id="CPEQPRQ"/>